<dbReference type="Proteomes" id="UP000191448">
    <property type="component" value="Unassembled WGS sequence"/>
</dbReference>
<protein>
    <submittedName>
        <fullName evidence="7">Arginine-binding extracellular protein ArtP</fullName>
    </submittedName>
</protein>
<dbReference type="RefSeq" id="WP_080023165.1">
    <property type="nucleotide sequence ID" value="NZ_LTAY01000048.1"/>
</dbReference>
<dbReference type="AlphaFoldDB" id="A0A1V4SU40"/>
<dbReference type="EMBL" id="LTAY01000048">
    <property type="protein sequence ID" value="OPX47407.1"/>
    <property type="molecule type" value="Genomic_DNA"/>
</dbReference>
<dbReference type="InterPro" id="IPR018313">
    <property type="entry name" value="SBP_3_CS"/>
</dbReference>
<comment type="similarity">
    <text evidence="2 4">Belongs to the bacterial solute-binding protein 3 family.</text>
</comment>
<comment type="caution">
    <text evidence="7">The sequence shown here is derived from an EMBL/GenBank/DDBJ whole genome shotgun (WGS) entry which is preliminary data.</text>
</comment>
<gene>
    <name evidence="7" type="primary">artP</name>
    <name evidence="7" type="ORF">CLTHE_19700</name>
</gene>
<evidence type="ECO:0000256" key="3">
    <source>
        <dbReference type="ARBA" id="ARBA00022729"/>
    </source>
</evidence>
<dbReference type="PANTHER" id="PTHR35936:SF17">
    <property type="entry name" value="ARGININE-BINDING EXTRACELLULAR PROTEIN ARTP"/>
    <property type="match status" value="1"/>
</dbReference>
<dbReference type="Gene3D" id="3.40.190.10">
    <property type="entry name" value="Periplasmic binding protein-like II"/>
    <property type="match status" value="2"/>
</dbReference>
<comment type="subcellular location">
    <subcellularLocation>
        <location evidence="1">Cell envelope</location>
    </subcellularLocation>
</comment>
<evidence type="ECO:0000256" key="5">
    <source>
        <dbReference type="SAM" id="SignalP"/>
    </source>
</evidence>
<feature type="signal peptide" evidence="5">
    <location>
        <begin position="1"/>
        <end position="23"/>
    </location>
</feature>
<keyword evidence="3 5" id="KW-0732">Signal</keyword>
<reference evidence="7 8" key="1">
    <citation type="submission" date="2016-02" db="EMBL/GenBank/DDBJ databases">
        <title>Genome sequence of Clostridium thermobutyricum DSM 4928.</title>
        <authorList>
            <person name="Poehlein A."/>
            <person name="Daniel R."/>
        </authorList>
    </citation>
    <scope>NUCLEOTIDE SEQUENCE [LARGE SCALE GENOMIC DNA]</scope>
    <source>
        <strain evidence="7 8">DSM 4928</strain>
    </source>
</reference>
<dbReference type="SMART" id="SM00062">
    <property type="entry name" value="PBPb"/>
    <property type="match status" value="1"/>
</dbReference>
<dbReference type="PROSITE" id="PS01039">
    <property type="entry name" value="SBP_BACTERIAL_3"/>
    <property type="match status" value="1"/>
</dbReference>
<dbReference type="PANTHER" id="PTHR35936">
    <property type="entry name" value="MEMBRANE-BOUND LYTIC MUREIN TRANSGLYCOSYLASE F"/>
    <property type="match status" value="1"/>
</dbReference>
<proteinExistence type="inferred from homology"/>
<sequence>MKKGFLKKMMLLGITGIMMFSFAGCGAKNDDGAKEGAKTKLEEVKNNKKLVVGMSADYAPYEFHAMIDGKDTVVGFDVEFAKEVAKDLGVELEIKEMNFEALLAAIQSNQIDMIISGMNPDAEREKVVTFSDIYYEAQHGVLVNKKDLAKYETIEDLENVKVGAQIGSTQEKITKEVIKAKDPTLMADVNNLILELKTGKMDALITEEPVAKMAIKKNPEMALAAIKFEADGGGNAVAVKKGETELIEQVNKTIKRLVDSGELEKYIIEANELAAENNKN</sequence>
<name>A0A1V4SU40_9CLOT</name>
<dbReference type="InterPro" id="IPR001638">
    <property type="entry name" value="Solute-binding_3/MltF_N"/>
</dbReference>
<feature type="domain" description="Solute-binding protein family 3/N-terminal" evidence="6">
    <location>
        <begin position="49"/>
        <end position="275"/>
    </location>
</feature>
<evidence type="ECO:0000256" key="2">
    <source>
        <dbReference type="ARBA" id="ARBA00010333"/>
    </source>
</evidence>
<organism evidence="7 8">
    <name type="scientific">Clostridium thermobutyricum DSM 4928</name>
    <dbReference type="NCBI Taxonomy" id="1121339"/>
    <lineage>
        <taxon>Bacteria</taxon>
        <taxon>Bacillati</taxon>
        <taxon>Bacillota</taxon>
        <taxon>Clostridia</taxon>
        <taxon>Eubacteriales</taxon>
        <taxon>Clostridiaceae</taxon>
        <taxon>Clostridium</taxon>
    </lineage>
</organism>
<dbReference type="GO" id="GO:0030313">
    <property type="term" value="C:cell envelope"/>
    <property type="evidence" value="ECO:0007669"/>
    <property type="project" value="UniProtKB-SubCell"/>
</dbReference>
<dbReference type="Pfam" id="PF00497">
    <property type="entry name" value="SBP_bac_3"/>
    <property type="match status" value="1"/>
</dbReference>
<dbReference type="PROSITE" id="PS51257">
    <property type="entry name" value="PROKAR_LIPOPROTEIN"/>
    <property type="match status" value="1"/>
</dbReference>
<feature type="chain" id="PRO_5038960228" evidence="5">
    <location>
        <begin position="24"/>
        <end position="280"/>
    </location>
</feature>
<evidence type="ECO:0000256" key="1">
    <source>
        <dbReference type="ARBA" id="ARBA00004196"/>
    </source>
</evidence>
<evidence type="ECO:0000313" key="8">
    <source>
        <dbReference type="Proteomes" id="UP000191448"/>
    </source>
</evidence>
<evidence type="ECO:0000256" key="4">
    <source>
        <dbReference type="RuleBase" id="RU003744"/>
    </source>
</evidence>
<evidence type="ECO:0000313" key="7">
    <source>
        <dbReference type="EMBL" id="OPX47407.1"/>
    </source>
</evidence>
<evidence type="ECO:0000259" key="6">
    <source>
        <dbReference type="SMART" id="SM00062"/>
    </source>
</evidence>
<dbReference type="OrthoDB" id="9774451at2"/>
<dbReference type="SUPFAM" id="SSF53850">
    <property type="entry name" value="Periplasmic binding protein-like II"/>
    <property type="match status" value="1"/>
</dbReference>
<accession>A0A1V4SU40</accession>